<protein>
    <recommendedName>
        <fullName evidence="1">HEAT repeat-containing protein 1</fullName>
    </recommendedName>
</protein>
<comment type="subcellular location">
    <subcellularLocation>
        <location evidence="1">Nucleus</location>
        <location evidence="1">Nucleolus</location>
    </subcellularLocation>
</comment>
<feature type="domain" description="U3 small nucleolar RNA-associated protein 10 N-terminal" evidence="2">
    <location>
        <begin position="236"/>
        <end position="352"/>
    </location>
</feature>
<organism evidence="3 4">
    <name type="scientific">Romanomermis culicivorax</name>
    <name type="common">Nematode worm</name>
    <dbReference type="NCBI Taxonomy" id="13658"/>
    <lineage>
        <taxon>Eukaryota</taxon>
        <taxon>Metazoa</taxon>
        <taxon>Ecdysozoa</taxon>
        <taxon>Nematoda</taxon>
        <taxon>Enoplea</taxon>
        <taxon>Dorylaimia</taxon>
        <taxon>Mermithida</taxon>
        <taxon>Mermithoidea</taxon>
        <taxon>Mermithidae</taxon>
        <taxon>Romanomermis</taxon>
    </lineage>
</organism>
<dbReference type="PANTHER" id="PTHR13457">
    <property type="entry name" value="BAP28"/>
    <property type="match status" value="1"/>
</dbReference>
<dbReference type="WBParaSite" id="nRc.2.0.1.t19231-RA">
    <property type="protein sequence ID" value="nRc.2.0.1.t19231-RA"/>
    <property type="gene ID" value="nRc.2.0.1.g19231"/>
</dbReference>
<dbReference type="GO" id="GO:0030515">
    <property type="term" value="F:snoRNA binding"/>
    <property type="evidence" value="ECO:0007669"/>
    <property type="project" value="TreeGrafter"/>
</dbReference>
<accession>A0A915IYE5</accession>
<keyword evidence="1" id="KW-0698">rRNA processing</keyword>
<dbReference type="GO" id="GO:0030686">
    <property type="term" value="C:90S preribosome"/>
    <property type="evidence" value="ECO:0007669"/>
    <property type="project" value="TreeGrafter"/>
</dbReference>
<comment type="function">
    <text evidence="1">Involved in nucleolar processing of pre-18S ribosomal RNA.</text>
</comment>
<keyword evidence="1" id="KW-0687">Ribonucleoprotein</keyword>
<proteinExistence type="inferred from homology"/>
<dbReference type="GO" id="GO:0000462">
    <property type="term" value="P:maturation of SSU-rRNA from tricistronic rRNA transcript (SSU-rRNA, 5.8S rRNA, LSU-rRNA)"/>
    <property type="evidence" value="ECO:0007669"/>
    <property type="project" value="TreeGrafter"/>
</dbReference>
<evidence type="ECO:0000259" key="2">
    <source>
        <dbReference type="Pfam" id="PF12397"/>
    </source>
</evidence>
<sequence>MTSLSQQLKKLALPETRVFKLDKKRASFLFEAKDAAGIDRQTFFDIGCSGFDELRTIDENFQQFKQHLFNDSSVGVQRAVMSREANDDLNATLDKFLLLLTPYFTLKSAHKAVEWLIYRFNIHQYNIDSVIRCILPYHHTNIFIRMLQILEFDETNGLWYWLLPIRKSGKPLPRQTLLNHCTSDLGFLRFLCECTSGMVETCTVEELERLQVLFTFFTSVICGVIGSGQKVNDGLIGQILPYVILGLRSRIQSFNIASFMIISQISITLKLKTDVCNSLVKQIFSKLRPPTIEYATSTVVVLFQSQQIPSIKTKVLVKLLKKLESGSIDFIDCLRTLNSSTNIDNFLSKLIISSVQAIISPEDGMLDLARLSLNRGDAGIDEEILELGDIVDSVEETPNQVLEDLWSKESLYLIDCKLWPIDGASLAVSAILKQFEYLFAGLANNGKTTYAVEMEAFLKVMMPCACACSQFLLKYPPNKEKR</sequence>
<dbReference type="AlphaFoldDB" id="A0A915IYE5"/>
<dbReference type="GO" id="GO:0034455">
    <property type="term" value="C:t-UTP complex"/>
    <property type="evidence" value="ECO:0007669"/>
    <property type="project" value="TreeGrafter"/>
</dbReference>
<reference evidence="4" key="1">
    <citation type="submission" date="2022-11" db="UniProtKB">
        <authorList>
            <consortium name="WormBaseParasite"/>
        </authorList>
    </citation>
    <scope>IDENTIFICATION</scope>
</reference>
<dbReference type="GO" id="GO:0045943">
    <property type="term" value="P:positive regulation of transcription by RNA polymerase I"/>
    <property type="evidence" value="ECO:0007669"/>
    <property type="project" value="TreeGrafter"/>
</dbReference>
<comment type="similarity">
    <text evidence="1">Belongs to the HEATR1/UTP10 family.</text>
</comment>
<evidence type="ECO:0000256" key="1">
    <source>
        <dbReference type="RuleBase" id="RU367065"/>
    </source>
</evidence>
<dbReference type="GO" id="GO:0032040">
    <property type="term" value="C:small-subunit processome"/>
    <property type="evidence" value="ECO:0007669"/>
    <property type="project" value="TreeGrafter"/>
</dbReference>
<evidence type="ECO:0000313" key="4">
    <source>
        <dbReference type="WBParaSite" id="nRc.2.0.1.t19231-RA"/>
    </source>
</evidence>
<dbReference type="Pfam" id="PF12397">
    <property type="entry name" value="U3snoRNP10"/>
    <property type="match status" value="1"/>
</dbReference>
<keyword evidence="3" id="KW-1185">Reference proteome</keyword>
<evidence type="ECO:0000313" key="3">
    <source>
        <dbReference type="Proteomes" id="UP000887565"/>
    </source>
</evidence>
<dbReference type="InterPro" id="IPR040191">
    <property type="entry name" value="UTP10"/>
</dbReference>
<keyword evidence="1" id="KW-0690">Ribosome biogenesis</keyword>
<keyword evidence="1" id="KW-0539">Nucleus</keyword>
<dbReference type="Proteomes" id="UP000887565">
    <property type="component" value="Unplaced"/>
</dbReference>
<dbReference type="PANTHER" id="PTHR13457:SF1">
    <property type="entry name" value="HEAT REPEAT-CONTAINING PROTEIN 1"/>
    <property type="match status" value="1"/>
</dbReference>
<name>A0A915IYE5_ROMCU</name>
<dbReference type="InterPro" id="IPR022125">
    <property type="entry name" value="U3snoRNP10_N"/>
</dbReference>